<dbReference type="Proteomes" id="UP001245683">
    <property type="component" value="Unassembled WGS sequence"/>
</dbReference>
<gene>
    <name evidence="2" type="ORF">RBI02_08970</name>
</gene>
<keyword evidence="3" id="KW-1185">Reference proteome</keyword>
<evidence type="ECO:0000313" key="3">
    <source>
        <dbReference type="Proteomes" id="UP001245683"/>
    </source>
</evidence>
<dbReference type="RefSeq" id="WP_315343169.1">
    <property type="nucleotide sequence ID" value="NZ_JAVDZE010000006.1"/>
</dbReference>
<proteinExistence type="predicted"/>
<evidence type="ECO:0000256" key="1">
    <source>
        <dbReference type="SAM" id="Phobius"/>
    </source>
</evidence>
<name>A0AAE4T335_9EURY</name>
<dbReference type="EMBL" id="JAVDZE010000006">
    <property type="protein sequence ID" value="MDV3104662.1"/>
    <property type="molecule type" value="Genomic_DNA"/>
</dbReference>
<comment type="caution">
    <text evidence="2">The sequence shown here is derived from an EMBL/GenBank/DDBJ whole genome shotgun (WGS) entry which is preliminary data.</text>
</comment>
<dbReference type="AlphaFoldDB" id="A0AAE4T335"/>
<reference evidence="2 3" key="1">
    <citation type="submission" date="2023-08" db="EMBL/GenBank/DDBJ databases">
        <title>Draft genome sequence of Thermococcus waiotapuensis WT1T, a thermophilic sulphur-dependent archaeon from order Thermococcales.</title>
        <authorList>
            <person name="Manners S.H."/>
            <person name="Carere C.R."/>
            <person name="Dhami M.K."/>
            <person name="Dobson R.C.J."/>
            <person name="Stott M.B."/>
        </authorList>
    </citation>
    <scope>NUCLEOTIDE SEQUENCE [LARGE SCALE GENOMIC DNA]</scope>
    <source>
        <strain evidence="2 3">WT1</strain>
    </source>
</reference>
<sequence length="115" mass="12714">MELKQLFAPLFSILGIMTALAYGVLQERYFPVFVGVLNLILWAVELKCQFNCRCMGDNIQNELLLIGTFSVFSISLSSIAKAIALGGSLTLALLTMLTFVLYRRNSSDDSGGNRR</sequence>
<evidence type="ECO:0000313" key="2">
    <source>
        <dbReference type="EMBL" id="MDV3104662.1"/>
    </source>
</evidence>
<protein>
    <submittedName>
        <fullName evidence="2">Uncharacterized protein</fullName>
    </submittedName>
</protein>
<accession>A0AAE4T335</accession>
<keyword evidence="1" id="KW-0812">Transmembrane</keyword>
<keyword evidence="1" id="KW-1133">Transmembrane helix</keyword>
<organism evidence="2 3">
    <name type="scientific">Thermococcus waiotapuensis</name>
    <dbReference type="NCBI Taxonomy" id="90909"/>
    <lineage>
        <taxon>Archaea</taxon>
        <taxon>Methanobacteriati</taxon>
        <taxon>Methanobacteriota</taxon>
        <taxon>Thermococci</taxon>
        <taxon>Thermococcales</taxon>
        <taxon>Thermococcaceae</taxon>
        <taxon>Thermococcus</taxon>
    </lineage>
</organism>
<feature type="transmembrane region" description="Helical" evidence="1">
    <location>
        <begin position="7"/>
        <end position="23"/>
    </location>
</feature>
<keyword evidence="1" id="KW-0472">Membrane</keyword>
<feature type="transmembrane region" description="Helical" evidence="1">
    <location>
        <begin position="82"/>
        <end position="102"/>
    </location>
</feature>